<evidence type="ECO:0000313" key="2">
    <source>
        <dbReference type="EMBL" id="OUR92966.1"/>
    </source>
</evidence>
<name>A0A1Y5F219_9BACT</name>
<gene>
    <name evidence="2" type="ORF">A9Q84_20880</name>
</gene>
<dbReference type="EMBL" id="MAAO01000016">
    <property type="protein sequence ID" value="OUR92966.1"/>
    <property type="molecule type" value="Genomic_DNA"/>
</dbReference>
<reference evidence="3" key="1">
    <citation type="journal article" date="2017" name="Proc. Natl. Acad. Sci. U.S.A.">
        <title>Simulation of Deepwater Horizon oil plume reveals substrate specialization within a complex community of hydrocarbon-degraders.</title>
        <authorList>
            <person name="Hu P."/>
            <person name="Dubinsky E.A."/>
            <person name="Probst A.J."/>
            <person name="Wang J."/>
            <person name="Sieber C.M.K."/>
            <person name="Tom L.M."/>
            <person name="Gardinali P."/>
            <person name="Banfield J.F."/>
            <person name="Atlas R.M."/>
            <person name="Andersen G.L."/>
        </authorList>
    </citation>
    <scope>NUCLEOTIDE SEQUENCE [LARGE SCALE GENOMIC DNA]</scope>
</reference>
<dbReference type="Proteomes" id="UP000196531">
    <property type="component" value="Unassembled WGS sequence"/>
</dbReference>
<evidence type="ECO:0000256" key="1">
    <source>
        <dbReference type="ARBA" id="ARBA00022729"/>
    </source>
</evidence>
<keyword evidence="1" id="KW-0732">Signal</keyword>
<accession>A0A1Y5F219</accession>
<dbReference type="PANTHER" id="PTHR47637">
    <property type="entry name" value="CHAPERONE SURA"/>
    <property type="match status" value="1"/>
</dbReference>
<dbReference type="InterPro" id="IPR027304">
    <property type="entry name" value="Trigger_fact/SurA_dom_sf"/>
</dbReference>
<dbReference type="InterPro" id="IPR050280">
    <property type="entry name" value="OMP_Chaperone_SurA"/>
</dbReference>
<comment type="caution">
    <text evidence="2">The sequence shown here is derived from an EMBL/GenBank/DDBJ whole genome shotgun (WGS) entry which is preliminary data.</text>
</comment>
<dbReference type="PANTHER" id="PTHR47637:SF1">
    <property type="entry name" value="CHAPERONE SURA"/>
    <property type="match status" value="1"/>
</dbReference>
<dbReference type="AlphaFoldDB" id="A0A1Y5F219"/>
<dbReference type="Gene3D" id="1.10.4030.10">
    <property type="entry name" value="Porin chaperone SurA, peptide-binding domain"/>
    <property type="match status" value="1"/>
</dbReference>
<organism evidence="2 3">
    <name type="scientific">Halobacteriovorax marinus</name>
    <dbReference type="NCBI Taxonomy" id="97084"/>
    <lineage>
        <taxon>Bacteria</taxon>
        <taxon>Pseudomonadati</taxon>
        <taxon>Bdellovibrionota</taxon>
        <taxon>Bacteriovoracia</taxon>
        <taxon>Bacteriovoracales</taxon>
        <taxon>Halobacteriovoraceae</taxon>
        <taxon>Halobacteriovorax</taxon>
    </lineage>
</organism>
<sequence length="303" mass="35623">MKHLILTIIFLSFSQSHAKLLDKTLAIFNDQIITLSQVNRVQENVPSRRNISPLIYGKTSYSKNELIELMLQRLLIREKLSEIGYVRNDEQVETEINNIEKRLGLTREQLLSFLKSNNMSFDEYFEIIRETIEFNIFNGRIIRPLISITDQEVKNHFYKTSKDKTLSFKYTLVDFSMSQSKMNKTMLKNFPTVLEKFQLNGILPKKYESVETNVLGDITEDGLTNNLKRALKATDEGKFSKTIQLGDTFHVFFVKKKDLVESETYLREKNKIKLELMTTQAVKVTKLWFKRERAKHFIKIFIK</sequence>
<evidence type="ECO:0000313" key="3">
    <source>
        <dbReference type="Proteomes" id="UP000196531"/>
    </source>
</evidence>
<proteinExistence type="predicted"/>
<dbReference type="SUPFAM" id="SSF109998">
    <property type="entry name" value="Triger factor/SurA peptide-binding domain-like"/>
    <property type="match status" value="1"/>
</dbReference>
<protein>
    <recommendedName>
        <fullName evidence="4">SurA N-terminal domain-containing protein</fullName>
    </recommendedName>
</protein>
<evidence type="ECO:0008006" key="4">
    <source>
        <dbReference type="Google" id="ProtNLM"/>
    </source>
</evidence>